<dbReference type="Proteomes" id="UP000721236">
    <property type="component" value="Unassembled WGS sequence"/>
</dbReference>
<proteinExistence type="predicted"/>
<accession>A0ABN7YN75</accession>
<protein>
    <recommendedName>
        <fullName evidence="2">HIT domain-containing protein</fullName>
    </recommendedName>
</protein>
<dbReference type="InterPro" id="IPR011146">
    <property type="entry name" value="HIT-like"/>
</dbReference>
<dbReference type="RefSeq" id="WP_224042219.1">
    <property type="nucleotide sequence ID" value="NZ_CAJZAH010000002.1"/>
</dbReference>
<feature type="domain" description="HIT" evidence="2">
    <location>
        <begin position="12"/>
        <end position="117"/>
    </location>
</feature>
<dbReference type="Pfam" id="PF01230">
    <property type="entry name" value="HIT"/>
    <property type="match status" value="1"/>
</dbReference>
<reference evidence="3 4" key="1">
    <citation type="submission" date="2021-08" db="EMBL/GenBank/DDBJ databases">
        <authorList>
            <person name="Peeters C."/>
        </authorList>
    </citation>
    <scope>NUCLEOTIDE SEQUENCE [LARGE SCALE GENOMIC DNA]</scope>
    <source>
        <strain evidence="3 4">LMG 21510</strain>
    </source>
</reference>
<keyword evidence="4" id="KW-1185">Reference proteome</keyword>
<evidence type="ECO:0000313" key="4">
    <source>
        <dbReference type="Proteomes" id="UP000721236"/>
    </source>
</evidence>
<name>A0ABN7YN75_9BURK</name>
<dbReference type="EMBL" id="CAJZAH010000002">
    <property type="protein sequence ID" value="CAG9174919.1"/>
    <property type="molecule type" value="Genomic_DNA"/>
</dbReference>
<evidence type="ECO:0000313" key="3">
    <source>
        <dbReference type="EMBL" id="CAG9174919.1"/>
    </source>
</evidence>
<evidence type="ECO:0000256" key="1">
    <source>
        <dbReference type="PROSITE-ProRule" id="PRU00464"/>
    </source>
</evidence>
<organism evidence="3 4">
    <name type="scientific">Cupriavidus respiraculi</name>
    <dbReference type="NCBI Taxonomy" id="195930"/>
    <lineage>
        <taxon>Bacteria</taxon>
        <taxon>Pseudomonadati</taxon>
        <taxon>Pseudomonadota</taxon>
        <taxon>Betaproteobacteria</taxon>
        <taxon>Burkholderiales</taxon>
        <taxon>Burkholderiaceae</taxon>
        <taxon>Cupriavidus</taxon>
    </lineage>
</organism>
<sequence length="154" mass="17115">MSAGLTAAAAVAGCPLCEGDGGELVWREAGARTRARVILVEHDRFPGFCRVVWQDHVAEQTDLAEADQAWLMRLVAAVERAVRATMAPDKVNLAAFGNMVPHLHWHIIPRYRWDTHFPEAVWAPAQREADHGRIAQLRERLPALRAALAALDIR</sequence>
<evidence type="ECO:0000259" key="2">
    <source>
        <dbReference type="PROSITE" id="PS51084"/>
    </source>
</evidence>
<dbReference type="SUPFAM" id="SSF54197">
    <property type="entry name" value="HIT-like"/>
    <property type="match status" value="1"/>
</dbReference>
<feature type="short sequence motif" description="Histidine triad motif" evidence="1">
    <location>
        <begin position="102"/>
        <end position="106"/>
    </location>
</feature>
<dbReference type="InterPro" id="IPR036265">
    <property type="entry name" value="HIT-like_sf"/>
</dbReference>
<comment type="caution">
    <text evidence="3">The sequence shown here is derived from an EMBL/GenBank/DDBJ whole genome shotgun (WGS) entry which is preliminary data.</text>
</comment>
<gene>
    <name evidence="3" type="ORF">LMG21510_02731</name>
</gene>
<dbReference type="PROSITE" id="PS51084">
    <property type="entry name" value="HIT_2"/>
    <property type="match status" value="1"/>
</dbReference>
<dbReference type="Gene3D" id="3.30.428.10">
    <property type="entry name" value="HIT-like"/>
    <property type="match status" value="1"/>
</dbReference>